<organism evidence="1 3">
    <name type="scientific">Sulfodiicoccus acidiphilus</name>
    <dbReference type="NCBI Taxonomy" id="1670455"/>
    <lineage>
        <taxon>Archaea</taxon>
        <taxon>Thermoproteota</taxon>
        <taxon>Thermoprotei</taxon>
        <taxon>Sulfolobales</taxon>
        <taxon>Sulfolobaceae</taxon>
        <taxon>Sulfodiicoccus</taxon>
    </lineage>
</organism>
<dbReference type="EMBL" id="BMQS01000003">
    <property type="protein sequence ID" value="GGT89444.1"/>
    <property type="molecule type" value="Genomic_DNA"/>
</dbReference>
<dbReference type="RefSeq" id="WP_170166195.1">
    <property type="nucleotide sequence ID" value="NZ_AP018553.1"/>
</dbReference>
<reference evidence="2" key="1">
    <citation type="journal article" date="2014" name="Int. J. Syst. Evol. Microbiol.">
        <title>Complete genome sequence of Corynebacterium casei LMG S-19264T (=DSM 44701T), isolated from a smear-ripened cheese.</title>
        <authorList>
            <consortium name="US DOE Joint Genome Institute (JGI-PGF)"/>
            <person name="Walter F."/>
            <person name="Albersmeier A."/>
            <person name="Kalinowski J."/>
            <person name="Ruckert C."/>
        </authorList>
    </citation>
    <scope>NUCLEOTIDE SEQUENCE</scope>
    <source>
        <strain evidence="2">JCM 31740</strain>
    </source>
</reference>
<name>A0A348B522_9CREN</name>
<evidence type="ECO:0000313" key="1">
    <source>
        <dbReference type="EMBL" id="BBD73274.1"/>
    </source>
</evidence>
<dbReference type="EMBL" id="AP018553">
    <property type="protein sequence ID" value="BBD73274.1"/>
    <property type="molecule type" value="Genomic_DNA"/>
</dbReference>
<dbReference type="Proteomes" id="UP000276741">
    <property type="component" value="Chromosome"/>
</dbReference>
<dbReference type="KEGG" id="sacd:HS1genome_1663"/>
<protein>
    <submittedName>
        <fullName evidence="1">Uncharacterized protein</fullName>
    </submittedName>
</protein>
<reference evidence="3" key="2">
    <citation type="submission" date="2018-04" db="EMBL/GenBank/DDBJ databases">
        <title>Complete genome sequence of Sulfodiicoccus acidiphilus strain HS-1.</title>
        <authorList>
            <person name="Sakai H.D."/>
            <person name="Kurosawa N."/>
        </authorList>
    </citation>
    <scope>NUCLEOTIDE SEQUENCE [LARGE SCALE GENOMIC DNA]</scope>
    <source>
        <strain evidence="3">HS-1</strain>
    </source>
</reference>
<proteinExistence type="predicted"/>
<evidence type="ECO:0000313" key="3">
    <source>
        <dbReference type="Proteomes" id="UP000276741"/>
    </source>
</evidence>
<keyword evidence="3" id="KW-1185">Reference proteome</keyword>
<dbReference type="Proteomes" id="UP000616143">
    <property type="component" value="Unassembled WGS sequence"/>
</dbReference>
<dbReference type="AlphaFoldDB" id="A0A348B522"/>
<gene>
    <name evidence="2" type="ORF">GCM10007116_04110</name>
    <name evidence="1" type="ORF">HS1genome_1663</name>
</gene>
<evidence type="ECO:0000313" key="2">
    <source>
        <dbReference type="EMBL" id="GGT89444.1"/>
    </source>
</evidence>
<reference evidence="2" key="4">
    <citation type="submission" date="2020-09" db="EMBL/GenBank/DDBJ databases">
        <authorList>
            <person name="Sun Q."/>
            <person name="Ohkuma M."/>
        </authorList>
    </citation>
    <scope>NUCLEOTIDE SEQUENCE</scope>
    <source>
        <strain evidence="2">JCM 31740</strain>
    </source>
</reference>
<reference evidence="1" key="3">
    <citation type="journal article" date="2019" name="BMC Res. Notes">
        <title>Complete genome sequence of the Sulfodiicoccus acidiphilus strain HS-1T, the first crenarchaeon that lacks polB3, isolated from an acidic hot spring in Ohwaku-dani, Hakone, Japan.</title>
        <authorList>
            <person name="Sakai H.D."/>
            <person name="Kurosawa N."/>
        </authorList>
    </citation>
    <scope>NUCLEOTIDE SEQUENCE</scope>
    <source>
        <strain evidence="1">HS-1</strain>
    </source>
</reference>
<accession>A0A348B522</accession>
<dbReference type="GeneID" id="43869431"/>
<sequence>MITTGVEAKKKEVPVEFVDLGELPEEYVRSEFPEDWKYIQRVRDSLNHWFL</sequence>
<dbReference type="OrthoDB" id="37081at2157"/>